<dbReference type="AlphaFoldDB" id="A0AAU1ZT95"/>
<gene>
    <name evidence="2" type="ORF">OHA22_08700</name>
</gene>
<organism evidence="2">
    <name type="scientific">Streptomyces sp. NBC_00093</name>
    <dbReference type="NCBI Taxonomy" id="2975649"/>
    <lineage>
        <taxon>Bacteria</taxon>
        <taxon>Bacillati</taxon>
        <taxon>Actinomycetota</taxon>
        <taxon>Actinomycetes</taxon>
        <taxon>Kitasatosporales</taxon>
        <taxon>Streptomycetaceae</taxon>
        <taxon>Streptomyces</taxon>
    </lineage>
</organism>
<proteinExistence type="predicted"/>
<dbReference type="EMBL" id="CP108222">
    <property type="protein sequence ID" value="WTT15594.1"/>
    <property type="molecule type" value="Genomic_DNA"/>
</dbReference>
<sequence>MRAAPISKTAIGSHLLVLLSVLLSRHRQPIGRRRNNRNPSPESWREANSFSASASTPSSPHRHRHRHCHFTEHFAPEVAQDVLAVLVDAGYSPTLTGEEVCCGLTWISTGQLDEAARAGVPIVGIEPSRTAALRHDAVELVGTDAARRVAAATRTLAELLASDGDWTPPDLTGVEVVAQPHCHQHAVGGWDAEARLLADAGARVRRVGGCRVAPPVVTWAVRDATARHKDR</sequence>
<reference evidence="2" key="1">
    <citation type="submission" date="2022-10" db="EMBL/GenBank/DDBJ databases">
        <title>The complete genomes of actinobacterial strains from the NBC collection.</title>
        <authorList>
            <person name="Joergensen T.S."/>
            <person name="Alvarez Arevalo M."/>
            <person name="Sterndorff E.B."/>
            <person name="Faurdal D."/>
            <person name="Vuksanovic O."/>
            <person name="Mourched A.-S."/>
            <person name="Charusanti P."/>
            <person name="Shaw S."/>
            <person name="Blin K."/>
            <person name="Weber T."/>
        </authorList>
    </citation>
    <scope>NUCLEOTIDE SEQUENCE</scope>
    <source>
        <strain evidence="2">NBC_00093</strain>
    </source>
</reference>
<evidence type="ECO:0000313" key="2">
    <source>
        <dbReference type="EMBL" id="WTT15594.1"/>
    </source>
</evidence>
<evidence type="ECO:0000256" key="1">
    <source>
        <dbReference type="SAM" id="MobiDB-lite"/>
    </source>
</evidence>
<accession>A0AAU1ZT95</accession>
<name>A0AAU1ZT95_9ACTN</name>
<protein>
    <submittedName>
        <fullName evidence="2">(Fe-S)-binding protein</fullName>
    </submittedName>
</protein>
<feature type="compositionally biased region" description="Low complexity" evidence="1">
    <location>
        <begin position="49"/>
        <end position="59"/>
    </location>
</feature>
<feature type="region of interest" description="Disordered" evidence="1">
    <location>
        <begin position="30"/>
        <end position="66"/>
    </location>
</feature>